<keyword evidence="9" id="KW-1185">Reference proteome</keyword>
<dbReference type="Proteomes" id="UP000237947">
    <property type="component" value="Chromosome"/>
</dbReference>
<dbReference type="EMBL" id="CP027226">
    <property type="protein sequence ID" value="AVM42855.1"/>
    <property type="molecule type" value="Genomic_DNA"/>
</dbReference>
<dbReference type="RefSeq" id="WP_106012804.1">
    <property type="nucleotide sequence ID" value="NZ_CP027226.1"/>
</dbReference>
<accession>A0A2S0KP95</accession>
<dbReference type="PANTHER" id="PTHR30629:SF2">
    <property type="entry name" value="PROPHAGE INTEGRASE INTS-RELATED"/>
    <property type="match status" value="1"/>
</dbReference>
<dbReference type="Gene3D" id="1.10.150.130">
    <property type="match status" value="1"/>
</dbReference>
<keyword evidence="3 5" id="KW-0238">DNA-binding</keyword>
<evidence type="ECO:0000256" key="5">
    <source>
        <dbReference type="PROSITE-ProRule" id="PRU01248"/>
    </source>
</evidence>
<dbReference type="GO" id="GO:0003677">
    <property type="term" value="F:DNA binding"/>
    <property type="evidence" value="ECO:0007669"/>
    <property type="project" value="UniProtKB-UniRule"/>
</dbReference>
<dbReference type="PROSITE" id="PS51900">
    <property type="entry name" value="CB"/>
    <property type="match status" value="1"/>
</dbReference>
<dbReference type="KEGG" id="fsa:C5Q98_06355"/>
<dbReference type="PANTHER" id="PTHR30629">
    <property type="entry name" value="PROPHAGE INTEGRASE"/>
    <property type="match status" value="1"/>
</dbReference>
<dbReference type="SUPFAM" id="SSF56349">
    <property type="entry name" value="DNA breaking-rejoining enzymes"/>
    <property type="match status" value="1"/>
</dbReference>
<dbReference type="GO" id="GO:0015074">
    <property type="term" value="P:DNA integration"/>
    <property type="evidence" value="ECO:0007669"/>
    <property type="project" value="UniProtKB-KW"/>
</dbReference>
<comment type="similarity">
    <text evidence="1">Belongs to the 'phage' integrase family.</text>
</comment>
<name>A0A2S0KP95_9FIRM</name>
<evidence type="ECO:0008006" key="10">
    <source>
        <dbReference type="Google" id="ProtNLM"/>
    </source>
</evidence>
<proteinExistence type="inferred from homology"/>
<evidence type="ECO:0000256" key="1">
    <source>
        <dbReference type="ARBA" id="ARBA00008857"/>
    </source>
</evidence>
<evidence type="ECO:0000259" key="7">
    <source>
        <dbReference type="PROSITE" id="PS51900"/>
    </source>
</evidence>
<dbReference type="OrthoDB" id="111144at2"/>
<dbReference type="AlphaFoldDB" id="A0A2S0KP95"/>
<evidence type="ECO:0000313" key="9">
    <source>
        <dbReference type="Proteomes" id="UP000237947"/>
    </source>
</evidence>
<dbReference type="Gene3D" id="1.10.443.10">
    <property type="entry name" value="Intergrase catalytic core"/>
    <property type="match status" value="1"/>
</dbReference>
<dbReference type="InterPro" id="IPR011010">
    <property type="entry name" value="DNA_brk_join_enz"/>
</dbReference>
<dbReference type="InterPro" id="IPR010998">
    <property type="entry name" value="Integrase_recombinase_N"/>
</dbReference>
<evidence type="ECO:0000256" key="4">
    <source>
        <dbReference type="ARBA" id="ARBA00023172"/>
    </source>
</evidence>
<dbReference type="InterPro" id="IPR050808">
    <property type="entry name" value="Phage_Integrase"/>
</dbReference>
<evidence type="ECO:0000256" key="3">
    <source>
        <dbReference type="ARBA" id="ARBA00023125"/>
    </source>
</evidence>
<feature type="domain" description="Core-binding (CB)" evidence="7">
    <location>
        <begin position="65"/>
        <end position="148"/>
    </location>
</feature>
<protein>
    <recommendedName>
        <fullName evidence="10">Site-specific integrase</fullName>
    </recommendedName>
</protein>
<evidence type="ECO:0000259" key="6">
    <source>
        <dbReference type="PROSITE" id="PS51898"/>
    </source>
</evidence>
<dbReference type="CDD" id="cd01189">
    <property type="entry name" value="INT_ICEBs1_C_like"/>
    <property type="match status" value="1"/>
</dbReference>
<dbReference type="InterPro" id="IPR044068">
    <property type="entry name" value="CB"/>
</dbReference>
<dbReference type="PROSITE" id="PS51898">
    <property type="entry name" value="TYR_RECOMBINASE"/>
    <property type="match status" value="1"/>
</dbReference>
<keyword evidence="4" id="KW-0233">DNA recombination</keyword>
<reference evidence="9" key="1">
    <citation type="submission" date="2018-02" db="EMBL/GenBank/DDBJ databases">
        <authorList>
            <person name="Holder M.E."/>
            <person name="Ajami N.J."/>
            <person name="Petrosino J.F."/>
        </authorList>
    </citation>
    <scope>NUCLEOTIDE SEQUENCE [LARGE SCALE GENOMIC DNA]</scope>
    <source>
        <strain evidence="9">CCUG 47711</strain>
    </source>
</reference>
<dbReference type="Pfam" id="PF00589">
    <property type="entry name" value="Phage_integrase"/>
    <property type="match status" value="1"/>
</dbReference>
<dbReference type="GO" id="GO:0006310">
    <property type="term" value="P:DNA recombination"/>
    <property type="evidence" value="ECO:0007669"/>
    <property type="project" value="UniProtKB-KW"/>
</dbReference>
<keyword evidence="2" id="KW-0229">DNA integration</keyword>
<dbReference type="InterPro" id="IPR013762">
    <property type="entry name" value="Integrase-like_cat_sf"/>
</dbReference>
<sequence>MPKNRIQKHNNGKYYYQITINNKRRSIYQRKNEKLKDFEKRCNELDMLAENGNQPFAYSGLNIESTFDELFRTWQKEYQIPNNSKSDVKGLENSYKLFLEPIIGQLPLHKVDRALIYRILNDQVNQGYSKDYIAKTRACISRTFNWARNQLGLKIDVPTTGIKLKYKKVKKPIRVISYAEADLFFEHAIKTRYYNYFKLLLLTGLRPSEALGLQVGDIKNNYLEVNRAITKHEDSNLKTESGKRKIPITDEIKVVLSNQLEQTNTIWLFPTKTQSKPNMFAIESCFKRIMKKIKPIKFVLYDFRHTFATRAAESGMPFNILQKLMGHKTVDVTLKYYVGISSEQEDQAMNYMQKLNGELSDNRHEQNNKIS</sequence>
<organism evidence="8 9">
    <name type="scientific">Fastidiosipila sanguinis</name>
    <dbReference type="NCBI Taxonomy" id="236753"/>
    <lineage>
        <taxon>Bacteria</taxon>
        <taxon>Bacillati</taxon>
        <taxon>Bacillota</taxon>
        <taxon>Clostridia</taxon>
        <taxon>Eubacteriales</taxon>
        <taxon>Oscillospiraceae</taxon>
        <taxon>Fastidiosipila</taxon>
    </lineage>
</organism>
<evidence type="ECO:0000256" key="2">
    <source>
        <dbReference type="ARBA" id="ARBA00022908"/>
    </source>
</evidence>
<evidence type="ECO:0000313" key="8">
    <source>
        <dbReference type="EMBL" id="AVM42855.1"/>
    </source>
</evidence>
<gene>
    <name evidence="8" type="ORF">C5Q98_06355</name>
</gene>
<dbReference type="InterPro" id="IPR002104">
    <property type="entry name" value="Integrase_catalytic"/>
</dbReference>
<feature type="domain" description="Tyr recombinase" evidence="6">
    <location>
        <begin position="171"/>
        <end position="350"/>
    </location>
</feature>